<organism evidence="1 2">
    <name type="scientific">Obba rivulosa</name>
    <dbReference type="NCBI Taxonomy" id="1052685"/>
    <lineage>
        <taxon>Eukaryota</taxon>
        <taxon>Fungi</taxon>
        <taxon>Dikarya</taxon>
        <taxon>Basidiomycota</taxon>
        <taxon>Agaricomycotina</taxon>
        <taxon>Agaricomycetes</taxon>
        <taxon>Polyporales</taxon>
        <taxon>Gelatoporiaceae</taxon>
        <taxon>Obba</taxon>
    </lineage>
</organism>
<gene>
    <name evidence="1" type="ORF">OBBRIDRAFT_804894</name>
</gene>
<accession>A0A8E2B0Z1</accession>
<evidence type="ECO:0000313" key="1">
    <source>
        <dbReference type="EMBL" id="OCH89175.1"/>
    </source>
</evidence>
<evidence type="ECO:0000313" key="2">
    <source>
        <dbReference type="Proteomes" id="UP000250043"/>
    </source>
</evidence>
<dbReference type="EMBL" id="KV722433">
    <property type="protein sequence ID" value="OCH89175.1"/>
    <property type="molecule type" value="Genomic_DNA"/>
</dbReference>
<reference evidence="1 2" key="1">
    <citation type="submission" date="2016-07" db="EMBL/GenBank/DDBJ databases">
        <title>Draft genome of the white-rot fungus Obba rivulosa 3A-2.</title>
        <authorList>
            <consortium name="DOE Joint Genome Institute"/>
            <person name="Miettinen O."/>
            <person name="Riley R."/>
            <person name="Acob R."/>
            <person name="Barry K."/>
            <person name="Cullen D."/>
            <person name="De Vries R."/>
            <person name="Hainaut M."/>
            <person name="Hatakka A."/>
            <person name="Henrissat B."/>
            <person name="Hilden K."/>
            <person name="Kuo R."/>
            <person name="Labutti K."/>
            <person name="Lipzen A."/>
            <person name="Makela M.R."/>
            <person name="Sandor L."/>
            <person name="Spatafora J.W."/>
            <person name="Grigoriev I.V."/>
            <person name="Hibbett D.S."/>
        </authorList>
    </citation>
    <scope>NUCLEOTIDE SEQUENCE [LARGE SCALE GENOMIC DNA]</scope>
    <source>
        <strain evidence="1 2">3A-2</strain>
    </source>
</reference>
<protein>
    <submittedName>
        <fullName evidence="1">Uncharacterized protein</fullName>
    </submittedName>
</protein>
<proteinExistence type="predicted"/>
<dbReference type="AlphaFoldDB" id="A0A8E2B0Z1"/>
<keyword evidence="2" id="KW-1185">Reference proteome</keyword>
<name>A0A8E2B0Z1_9APHY</name>
<sequence length="228" mass="25426">MAVRRRSRVGYTHIILRGEEEHVVIFSGKTCPHALHGPEVQEERTHSGGPMERSYWIMSRYTGPILDAGQAFKPYPVSQKGAAYRRMSPAQWLREYQPSRLIFDITATQRGRMTGCSPPTHFTKRVGCDLYDCFGGAARHIFGLASGQSDLDWMLLSSLYCISRRNDTAYPCCDTRGAQVYFYGVSPQFISKGAFKGTRLLLPSSRAPAIPALSENVTLASDRKALPS</sequence>
<dbReference type="Proteomes" id="UP000250043">
    <property type="component" value="Unassembled WGS sequence"/>
</dbReference>